<dbReference type="EMBL" id="UINC01014569">
    <property type="protein sequence ID" value="SVA62052.1"/>
    <property type="molecule type" value="Genomic_DNA"/>
</dbReference>
<name>A0A381XBW2_9ZZZZ</name>
<organism evidence="1">
    <name type="scientific">marine metagenome</name>
    <dbReference type="NCBI Taxonomy" id="408172"/>
    <lineage>
        <taxon>unclassified sequences</taxon>
        <taxon>metagenomes</taxon>
        <taxon>ecological metagenomes</taxon>
    </lineage>
</organism>
<sequence length="247" mass="27739">MSPALSSKGLCFAVLFVGLVSQETDLIKEIDHGYSLAKSTDDLYTLEALVKKSLKIFPESDKLFWRLGRIYFKIGEKSNTESEKTYFFSLCMVQTKKAIEINSQSANGYFFNGLCNGTLGQAQGIWSSLGTIEPFKKDMETTISLDPSVEEGGPHRALGNLYLKLPYILGGNLDRSIRHFQKAIQLGSEFGENYLGLAEAYIENGDFVLAKNVLHVLLNMKLNSQKEESVLEWRTEALNFLKKIQNQ</sequence>
<accession>A0A381XBW2</accession>
<evidence type="ECO:0000313" key="1">
    <source>
        <dbReference type="EMBL" id="SVA62052.1"/>
    </source>
</evidence>
<protein>
    <submittedName>
        <fullName evidence="1">Uncharacterized protein</fullName>
    </submittedName>
</protein>
<dbReference type="SUPFAM" id="SSF48452">
    <property type="entry name" value="TPR-like"/>
    <property type="match status" value="1"/>
</dbReference>
<proteinExistence type="predicted"/>
<gene>
    <name evidence="1" type="ORF">METZ01_LOCUS114906</name>
</gene>
<dbReference type="AlphaFoldDB" id="A0A381XBW2"/>
<dbReference type="Pfam" id="PF16811">
    <property type="entry name" value="TAtT"/>
    <property type="match status" value="1"/>
</dbReference>
<dbReference type="InterPro" id="IPR011990">
    <property type="entry name" value="TPR-like_helical_dom_sf"/>
</dbReference>
<reference evidence="1" key="1">
    <citation type="submission" date="2018-05" db="EMBL/GenBank/DDBJ databases">
        <authorList>
            <person name="Lanie J.A."/>
            <person name="Ng W.-L."/>
            <person name="Kazmierczak K.M."/>
            <person name="Andrzejewski T.M."/>
            <person name="Davidsen T.M."/>
            <person name="Wayne K.J."/>
            <person name="Tettelin H."/>
            <person name="Glass J.I."/>
            <person name="Rusch D."/>
            <person name="Podicherti R."/>
            <person name="Tsui H.-C.T."/>
            <person name="Winkler M.E."/>
        </authorList>
    </citation>
    <scope>NUCLEOTIDE SEQUENCE</scope>
</reference>
<dbReference type="Gene3D" id="1.25.40.10">
    <property type="entry name" value="Tetratricopeptide repeat domain"/>
    <property type="match status" value="1"/>
</dbReference>
<dbReference type="InterPro" id="IPR031823">
    <property type="entry name" value="TatT"/>
</dbReference>